<evidence type="ECO:0000313" key="1">
    <source>
        <dbReference type="EMBL" id="KFE51121.1"/>
    </source>
</evidence>
<organism evidence="1 2">
    <name type="scientific">Pseudomonas syringae</name>
    <dbReference type="NCBI Taxonomy" id="317"/>
    <lineage>
        <taxon>Bacteria</taxon>
        <taxon>Pseudomonadati</taxon>
        <taxon>Pseudomonadota</taxon>
        <taxon>Gammaproteobacteria</taxon>
        <taxon>Pseudomonadales</taxon>
        <taxon>Pseudomonadaceae</taxon>
        <taxon>Pseudomonas</taxon>
    </lineage>
</organism>
<dbReference type="EMBL" id="JPQT01000106">
    <property type="protein sequence ID" value="KFE51121.1"/>
    <property type="molecule type" value="Genomic_DNA"/>
</dbReference>
<dbReference type="PATRIC" id="fig|317.174.peg.2878"/>
<proteinExistence type="predicted"/>
<comment type="caution">
    <text evidence="1">The sequence shown here is derived from an EMBL/GenBank/DDBJ whole genome shotgun (WGS) entry which is preliminary data.</text>
</comment>
<dbReference type="RefSeq" id="WP_052028514.1">
    <property type="nucleotide sequence ID" value="NZ_JPQT01000106.1"/>
</dbReference>
<evidence type="ECO:0000313" key="2">
    <source>
        <dbReference type="Proteomes" id="UP000028643"/>
    </source>
</evidence>
<reference evidence="1 2" key="1">
    <citation type="submission" date="2014-07" db="EMBL/GenBank/DDBJ databases">
        <title>Draft Genome Sequences of Environmental Pseudomonas syringae strains.</title>
        <authorList>
            <person name="Baltrus D.A."/>
            <person name="Berge O."/>
            <person name="Morris C."/>
        </authorList>
    </citation>
    <scope>NUCLEOTIDE SEQUENCE [LARGE SCALE GENOMIC DNA]</scope>
    <source>
        <strain evidence="1 2">CEB003</strain>
    </source>
</reference>
<sequence>MKKKVLIVSHPVTLDAAQHEALFSKLTAIAEEQGLILLFLAGGEISGISDCAQIDEVAFTPLNEPRRMRGDFGPELHMEETLGAFWKSLGDVGSAPMHVVEVDPLEQAIAATSAIMRDERESMADLSKRLDQGMRASALHDRMGRHLDQLLAAQIKRVTANV</sequence>
<name>A0A085V6Q8_PSESX</name>
<accession>A0A085V6Q8</accession>
<protein>
    <submittedName>
        <fullName evidence="1">Uncharacterized protein</fullName>
    </submittedName>
</protein>
<dbReference type="AlphaFoldDB" id="A0A085V6Q8"/>
<gene>
    <name evidence="1" type="ORF">IV02_14035</name>
</gene>
<dbReference type="Proteomes" id="UP000028643">
    <property type="component" value="Unassembled WGS sequence"/>
</dbReference>